<gene>
    <name evidence="1" type="ORF">G4177_19445</name>
</gene>
<name>A0ABR9PQY7_9BACT</name>
<dbReference type="Proteomes" id="UP001516472">
    <property type="component" value="Unassembled WGS sequence"/>
</dbReference>
<organism evidence="1 2">
    <name type="scientific">Corallococcus soli</name>
    <dbReference type="NCBI Taxonomy" id="2710757"/>
    <lineage>
        <taxon>Bacteria</taxon>
        <taxon>Pseudomonadati</taxon>
        <taxon>Myxococcota</taxon>
        <taxon>Myxococcia</taxon>
        <taxon>Myxococcales</taxon>
        <taxon>Cystobacterineae</taxon>
        <taxon>Myxococcaceae</taxon>
        <taxon>Corallococcus</taxon>
    </lineage>
</organism>
<sequence length="83" mass="9421">MTVKQVSHDREPFGDYHYEIFREGTLVARYAHDYRGDGTWIVFVGGRKEASPGVREFLEGGGPQPLRLSDKAVRFLTARLPLV</sequence>
<evidence type="ECO:0008006" key="3">
    <source>
        <dbReference type="Google" id="ProtNLM"/>
    </source>
</evidence>
<evidence type="ECO:0000313" key="1">
    <source>
        <dbReference type="EMBL" id="MBE4750345.1"/>
    </source>
</evidence>
<dbReference type="EMBL" id="JAAIYO010000005">
    <property type="protein sequence ID" value="MBE4750345.1"/>
    <property type="molecule type" value="Genomic_DNA"/>
</dbReference>
<protein>
    <recommendedName>
        <fullName evidence="3">DUF1653 domain-containing protein</fullName>
    </recommendedName>
</protein>
<accession>A0ABR9PQY7</accession>
<evidence type="ECO:0000313" key="2">
    <source>
        <dbReference type="Proteomes" id="UP001516472"/>
    </source>
</evidence>
<keyword evidence="2" id="KW-1185">Reference proteome</keyword>
<reference evidence="1 2" key="1">
    <citation type="submission" date="2020-02" db="EMBL/GenBank/DDBJ databases">
        <authorList>
            <person name="Babadi Z.K."/>
            <person name="Risdian C."/>
            <person name="Ebrahimipour G.H."/>
            <person name="Wink J."/>
        </authorList>
    </citation>
    <scope>NUCLEOTIDE SEQUENCE [LARGE SCALE GENOMIC DNA]</scope>
    <source>
        <strain evidence="1 2">ZKHCc1 1396</strain>
    </source>
</reference>
<proteinExistence type="predicted"/>
<comment type="caution">
    <text evidence="1">The sequence shown here is derived from an EMBL/GenBank/DDBJ whole genome shotgun (WGS) entry which is preliminary data.</text>
</comment>